<dbReference type="InterPro" id="IPR015943">
    <property type="entry name" value="WD40/YVTN_repeat-like_dom_sf"/>
</dbReference>
<keyword evidence="4" id="KW-0449">Lipoprotein</keyword>
<name>A0A098G4W9_9GAMM</name>
<dbReference type="GO" id="GO:0009279">
    <property type="term" value="C:cell outer membrane"/>
    <property type="evidence" value="ECO:0007669"/>
    <property type="project" value="UniProtKB-SubCell"/>
</dbReference>
<dbReference type="PROSITE" id="PS51257">
    <property type="entry name" value="PROKAR_LIPOPROTEIN"/>
    <property type="match status" value="1"/>
</dbReference>
<protein>
    <recommendedName>
        <fullName evidence="4">Outer membrane protein assembly factor BamB</fullName>
    </recommendedName>
</protein>
<keyword evidence="1 4" id="KW-0732">Signal</keyword>
<dbReference type="STRING" id="1212491.LFA_1602"/>
<proteinExistence type="inferred from homology"/>
<dbReference type="GO" id="GO:0051205">
    <property type="term" value="P:protein insertion into membrane"/>
    <property type="evidence" value="ECO:0007669"/>
    <property type="project" value="UniProtKB-UniRule"/>
</dbReference>
<comment type="subunit">
    <text evidence="4">Part of the Bam complex.</text>
</comment>
<comment type="subcellular location">
    <subcellularLocation>
        <location evidence="4">Cell outer membrane</location>
        <topology evidence="4">Lipid-anchor</topology>
    </subcellularLocation>
</comment>
<dbReference type="GO" id="GO:0043165">
    <property type="term" value="P:Gram-negative-bacterium-type cell outer membrane assembly"/>
    <property type="evidence" value="ECO:0007669"/>
    <property type="project" value="UniProtKB-UniRule"/>
</dbReference>
<dbReference type="SMART" id="SM00564">
    <property type="entry name" value="PQQ"/>
    <property type="match status" value="7"/>
</dbReference>
<gene>
    <name evidence="4 6" type="primary">bamB</name>
    <name evidence="6" type="ORF">LFA_1602</name>
</gene>
<dbReference type="Gene3D" id="2.130.10.10">
    <property type="entry name" value="YVTN repeat-like/Quinoprotein amine dehydrogenase"/>
    <property type="match status" value="1"/>
</dbReference>
<evidence type="ECO:0000313" key="6">
    <source>
        <dbReference type="EMBL" id="CEG57011.1"/>
    </source>
</evidence>
<dbReference type="NCBIfam" id="TIGR03300">
    <property type="entry name" value="assembly_YfgL"/>
    <property type="match status" value="1"/>
</dbReference>
<dbReference type="OrthoDB" id="5173551at2"/>
<dbReference type="AlphaFoldDB" id="A0A098G4W9"/>
<dbReference type="SUPFAM" id="SSF50998">
    <property type="entry name" value="Quinoprotein alcohol dehydrogenase-like"/>
    <property type="match status" value="1"/>
</dbReference>
<keyword evidence="3 4" id="KW-0998">Cell outer membrane</keyword>
<dbReference type="HAMAP" id="MF_00923">
    <property type="entry name" value="OM_assembly_BamB"/>
    <property type="match status" value="1"/>
</dbReference>
<dbReference type="RefSeq" id="WP_045095583.1">
    <property type="nucleotide sequence ID" value="NZ_LN614827.1"/>
</dbReference>
<dbReference type="EMBL" id="LN614827">
    <property type="protein sequence ID" value="CEG57011.1"/>
    <property type="molecule type" value="Genomic_DNA"/>
</dbReference>
<dbReference type="InterPro" id="IPR011047">
    <property type="entry name" value="Quinoprotein_ADH-like_sf"/>
</dbReference>
<evidence type="ECO:0000313" key="7">
    <source>
        <dbReference type="Proteomes" id="UP000032430"/>
    </source>
</evidence>
<accession>A0A098G4W9</accession>
<evidence type="ECO:0000259" key="5">
    <source>
        <dbReference type="Pfam" id="PF13360"/>
    </source>
</evidence>
<keyword evidence="4" id="KW-0564">Palmitate</keyword>
<feature type="domain" description="Pyrrolo-quinoline quinone repeat" evidence="5">
    <location>
        <begin position="81"/>
        <end position="311"/>
    </location>
</feature>
<reference evidence="7" key="1">
    <citation type="submission" date="2014-09" db="EMBL/GenBank/DDBJ databases">
        <authorList>
            <person name="Gomez-Valero L."/>
        </authorList>
    </citation>
    <scope>NUCLEOTIDE SEQUENCE [LARGE SCALE GENOMIC DNA]</scope>
    <source>
        <strain evidence="7">ATCC700992</strain>
    </source>
</reference>
<dbReference type="KEGG" id="lfa:LFA_1602"/>
<dbReference type="PANTHER" id="PTHR34512:SF30">
    <property type="entry name" value="OUTER MEMBRANE PROTEIN ASSEMBLY FACTOR BAMB"/>
    <property type="match status" value="1"/>
</dbReference>
<dbReference type="PANTHER" id="PTHR34512">
    <property type="entry name" value="CELL SURFACE PROTEIN"/>
    <property type="match status" value="1"/>
</dbReference>
<dbReference type="Pfam" id="PF13360">
    <property type="entry name" value="PQQ_2"/>
    <property type="match status" value="1"/>
</dbReference>
<dbReference type="Proteomes" id="UP000032430">
    <property type="component" value="Chromosome I"/>
</dbReference>
<keyword evidence="2 4" id="KW-0472">Membrane</keyword>
<dbReference type="InterPro" id="IPR018391">
    <property type="entry name" value="PQQ_b-propeller_rpt"/>
</dbReference>
<organism evidence="6 7">
    <name type="scientific">Legionella fallonii LLAP-10</name>
    <dbReference type="NCBI Taxonomy" id="1212491"/>
    <lineage>
        <taxon>Bacteria</taxon>
        <taxon>Pseudomonadati</taxon>
        <taxon>Pseudomonadota</taxon>
        <taxon>Gammaproteobacteria</taxon>
        <taxon>Legionellales</taxon>
        <taxon>Legionellaceae</taxon>
        <taxon>Legionella</taxon>
    </lineage>
</organism>
<evidence type="ECO:0000256" key="4">
    <source>
        <dbReference type="HAMAP-Rule" id="MF_00923"/>
    </source>
</evidence>
<dbReference type="InterPro" id="IPR002372">
    <property type="entry name" value="PQQ_rpt_dom"/>
</dbReference>
<evidence type="ECO:0000256" key="3">
    <source>
        <dbReference type="ARBA" id="ARBA00023237"/>
    </source>
</evidence>
<sequence>MKIRFLVLALSVLTQGCSKVDDYMLGKDNTPQPKELKSIESQLKVAQNWSAPVGKSHKSNEYLKLKPAVRGSIIYTADPSGLVQAVNKSDGKIQWSTQLKHGVVSGPTVAEGYIAVGTNASTVVLLNQANGNVLWQNKVSSEVLAPPALSHKKIIAKTIDGKVFAFDTASGKQLWVAEHGSPSLVLKASSSPIIVGNLALVGFPDGKLDALELDTGRVVWQRSIAYGAGASDVERLVDIDSDPIVKDNVAYLASYQGYIGALSLSDGQFIWRKPGSVYKNMVLSGNTLYLTDSNDVVWSLDKLTGNVNWKQTALKARGLTEPVLIGNDLVVGDKTGYLHFIGSQTGELLARSQLSGAITISPSVIGKKVYVLTDNGILNQLSVS</sequence>
<comment type="similarity">
    <text evidence="4">Belongs to the BamB family.</text>
</comment>
<keyword evidence="7" id="KW-1185">Reference proteome</keyword>
<evidence type="ECO:0000256" key="2">
    <source>
        <dbReference type="ARBA" id="ARBA00023136"/>
    </source>
</evidence>
<comment type="function">
    <text evidence="4">Part of the outer membrane protein assembly complex, which is involved in assembly and insertion of beta-barrel proteins into the outer membrane.</text>
</comment>
<evidence type="ECO:0000256" key="1">
    <source>
        <dbReference type="ARBA" id="ARBA00022729"/>
    </source>
</evidence>
<dbReference type="InterPro" id="IPR017687">
    <property type="entry name" value="BamB"/>
</dbReference>
<dbReference type="HOGENOM" id="CLU_027480_0_1_6"/>